<feature type="transmembrane region" description="Helical" evidence="1">
    <location>
        <begin position="357"/>
        <end position="378"/>
    </location>
</feature>
<evidence type="ECO:0000256" key="1">
    <source>
        <dbReference type="SAM" id="Phobius"/>
    </source>
</evidence>
<reference evidence="3" key="1">
    <citation type="submission" date="2017-02" db="UniProtKB">
        <authorList>
            <consortium name="WormBaseParasite"/>
        </authorList>
    </citation>
    <scope>IDENTIFICATION</scope>
</reference>
<feature type="transmembrane region" description="Helical" evidence="1">
    <location>
        <begin position="167"/>
        <end position="190"/>
    </location>
</feature>
<keyword evidence="1" id="KW-1133">Transmembrane helix</keyword>
<organism evidence="2 3">
    <name type="scientific">Parastrongyloides trichosuri</name>
    <name type="common">Possum-specific nematode worm</name>
    <dbReference type="NCBI Taxonomy" id="131310"/>
    <lineage>
        <taxon>Eukaryota</taxon>
        <taxon>Metazoa</taxon>
        <taxon>Ecdysozoa</taxon>
        <taxon>Nematoda</taxon>
        <taxon>Chromadorea</taxon>
        <taxon>Rhabditida</taxon>
        <taxon>Tylenchina</taxon>
        <taxon>Panagrolaimomorpha</taxon>
        <taxon>Strongyloidoidea</taxon>
        <taxon>Strongyloididae</taxon>
        <taxon>Parastrongyloides</taxon>
    </lineage>
</organism>
<keyword evidence="1" id="KW-0472">Membrane</keyword>
<keyword evidence="1" id="KW-0812">Transmembrane</keyword>
<proteinExistence type="predicted"/>
<feature type="transmembrane region" description="Helical" evidence="1">
    <location>
        <begin position="144"/>
        <end position="161"/>
    </location>
</feature>
<evidence type="ECO:0000313" key="2">
    <source>
        <dbReference type="Proteomes" id="UP000038045"/>
    </source>
</evidence>
<dbReference type="AlphaFoldDB" id="A0A0N4ZS80"/>
<accession>A0A0N4ZS80</accession>
<evidence type="ECO:0000313" key="3">
    <source>
        <dbReference type="WBParaSite" id="PTRK_0001136100.1"/>
    </source>
</evidence>
<dbReference type="STRING" id="131310.A0A0N4ZS80"/>
<name>A0A0N4ZS80_PARTI</name>
<sequence>MNNFSYSRSFGHKQNNLHNQVLTSSEPNCYIPSPWRNLGRERIKIKKINERKEIKQKRIKYIKSGGPLISICHLFIVLAMCILTLTDINIFQQEANVEIVNLMVLPNFVKFIMNQTENFGLQIIMSCFFIELTSLYFSKARTNFLDIIGSCLFIIIGYLKFTNSGAVEGIFIELALASMTCVVTFANLVLPKLPKHTTKPNTIMSAFHINSPSSQYSSSICEDSELNEEEIMDVDDDNKTPIEISQPEQKILDRLKFRNISRDDTPIREIRPLLNNFKFDSNNEENNQFKQKQSVFSRNHLISNTKRSEPLFGKNLFTRESYLESKENLYKSAPINKCLSNVGESVNEENYCKIHKLYIYIGVALLVTNTVYNIFSFYQQFKQNW</sequence>
<dbReference type="WBParaSite" id="PTRK_0001136100.1">
    <property type="protein sequence ID" value="PTRK_0001136100.1"/>
    <property type="gene ID" value="PTRK_0001136100"/>
</dbReference>
<dbReference type="Proteomes" id="UP000038045">
    <property type="component" value="Unplaced"/>
</dbReference>
<keyword evidence="2" id="KW-1185">Reference proteome</keyword>
<feature type="transmembrane region" description="Helical" evidence="1">
    <location>
        <begin position="65"/>
        <end position="85"/>
    </location>
</feature>
<protein>
    <submittedName>
        <fullName evidence="3">Uncharacterized protein</fullName>
    </submittedName>
</protein>
<feature type="transmembrane region" description="Helical" evidence="1">
    <location>
        <begin position="119"/>
        <end position="137"/>
    </location>
</feature>